<evidence type="ECO:0000313" key="3">
    <source>
        <dbReference type="Proteomes" id="UP000221961"/>
    </source>
</evidence>
<dbReference type="Proteomes" id="UP000221961">
    <property type="component" value="Chromosome"/>
</dbReference>
<dbReference type="AlphaFoldDB" id="A0A291REW7"/>
<feature type="region of interest" description="Disordered" evidence="1">
    <location>
        <begin position="135"/>
        <end position="160"/>
    </location>
</feature>
<evidence type="ECO:0000256" key="1">
    <source>
        <dbReference type="SAM" id="MobiDB-lite"/>
    </source>
</evidence>
<evidence type="ECO:0000313" key="2">
    <source>
        <dbReference type="EMBL" id="ATL65865.1"/>
    </source>
</evidence>
<gene>
    <name evidence="2" type="ORF">CRH09_06195</name>
</gene>
<dbReference type="KEGG" id="ntp:CRH09_06195"/>
<name>A0A291REW7_9NOCA</name>
<proteinExistence type="predicted"/>
<protein>
    <submittedName>
        <fullName evidence="2">Uncharacterized protein</fullName>
    </submittedName>
</protein>
<sequence length="160" mass="17723">MTSSVPVDAELTEAAARQQIVTYLTDTLRQLPAEVSLSWQNPQFPNTMFGDATVVPCIDDDTVPNRPYNVAANYWVTGVPDGKATDYFNLFFQAWEKLGWKPTRDEKDPDVPEMRAGTSDGYLLQLLKNPRGNMSVAASSPCFPHDKKGGEPIPKTIPHP</sequence>
<accession>A0A291REW7</accession>
<reference evidence="2 3" key="1">
    <citation type="submission" date="2017-10" db="EMBL/GenBank/DDBJ databases">
        <title>Comparative genomics between pathogenic Norcardia.</title>
        <authorList>
            <person name="Zeng L."/>
        </authorList>
    </citation>
    <scope>NUCLEOTIDE SEQUENCE [LARGE SCALE GENOMIC DNA]</scope>
    <source>
        <strain evidence="2 3">NC_YFY_NT001</strain>
    </source>
</reference>
<dbReference type="EMBL" id="CP023778">
    <property type="protein sequence ID" value="ATL65865.1"/>
    <property type="molecule type" value="Genomic_DNA"/>
</dbReference>
<organism evidence="2 3">
    <name type="scientific">Nocardia terpenica</name>
    <dbReference type="NCBI Taxonomy" id="455432"/>
    <lineage>
        <taxon>Bacteria</taxon>
        <taxon>Bacillati</taxon>
        <taxon>Actinomycetota</taxon>
        <taxon>Actinomycetes</taxon>
        <taxon>Mycobacteriales</taxon>
        <taxon>Nocardiaceae</taxon>
        <taxon>Nocardia</taxon>
    </lineage>
</organism>